<reference evidence="12 13" key="1">
    <citation type="submission" date="2018-07" db="EMBL/GenBank/DDBJ databases">
        <title>Genome sequencing of rice bacterial endophytes.</title>
        <authorList>
            <person name="Venturi V."/>
        </authorList>
    </citation>
    <scope>NUCLEOTIDE SEQUENCE [LARGE SCALE GENOMIC DNA]</scope>
    <source>
        <strain evidence="12 13">AG1002</strain>
    </source>
</reference>
<dbReference type="CDD" id="cd03284">
    <property type="entry name" value="ABC_MutS1"/>
    <property type="match status" value="1"/>
</dbReference>
<proteinExistence type="inferred from homology"/>
<name>A0A3D9EN96_ECTOL</name>
<evidence type="ECO:0000256" key="8">
    <source>
        <dbReference type="ARBA" id="ARBA00024647"/>
    </source>
</evidence>
<dbReference type="SUPFAM" id="SSF55271">
    <property type="entry name" value="DNA repair protein MutS, domain I"/>
    <property type="match status" value="1"/>
</dbReference>
<feature type="domain" description="DNA mismatch repair proteins mutS family" evidence="11">
    <location>
        <begin position="687"/>
        <end position="703"/>
    </location>
</feature>
<dbReference type="FunFam" id="3.40.50.300:FF:000283">
    <property type="entry name" value="DNA mismatch repair protein MutS"/>
    <property type="match status" value="1"/>
</dbReference>
<dbReference type="Gene3D" id="3.30.420.110">
    <property type="entry name" value="MutS, connector domain"/>
    <property type="match status" value="1"/>
</dbReference>
<comment type="caution">
    <text evidence="12">The sequence shown here is derived from an EMBL/GenBank/DDBJ whole genome shotgun (WGS) entry which is preliminary data.</text>
</comment>
<dbReference type="Pfam" id="PF05188">
    <property type="entry name" value="MutS_II"/>
    <property type="match status" value="1"/>
</dbReference>
<dbReference type="Proteomes" id="UP000256988">
    <property type="component" value="Unassembled WGS sequence"/>
</dbReference>
<keyword evidence="4 9" id="KW-0227">DNA damage</keyword>
<organism evidence="12 13">
    <name type="scientific">Ectopseudomonas oleovorans</name>
    <name type="common">Pseudomonas oleovorans</name>
    <dbReference type="NCBI Taxonomy" id="301"/>
    <lineage>
        <taxon>Bacteria</taxon>
        <taxon>Pseudomonadati</taxon>
        <taxon>Pseudomonadota</taxon>
        <taxon>Gammaproteobacteria</taxon>
        <taxon>Pseudomonadales</taxon>
        <taxon>Pseudomonadaceae</taxon>
        <taxon>Ectopseudomonas</taxon>
    </lineage>
</organism>
<dbReference type="InterPro" id="IPR027417">
    <property type="entry name" value="P-loop_NTPase"/>
</dbReference>
<evidence type="ECO:0000256" key="4">
    <source>
        <dbReference type="ARBA" id="ARBA00022763"/>
    </source>
</evidence>
<evidence type="ECO:0000256" key="5">
    <source>
        <dbReference type="ARBA" id="ARBA00022840"/>
    </source>
</evidence>
<dbReference type="Gene3D" id="3.40.50.300">
    <property type="entry name" value="P-loop containing nucleotide triphosphate hydrolases"/>
    <property type="match status" value="1"/>
</dbReference>
<dbReference type="InterPro" id="IPR005748">
    <property type="entry name" value="DNA_mismatch_repair_MutS"/>
</dbReference>
<evidence type="ECO:0000313" key="12">
    <source>
        <dbReference type="EMBL" id="RED04487.1"/>
    </source>
</evidence>
<feature type="binding site" evidence="9">
    <location>
        <begin position="613"/>
        <end position="620"/>
    </location>
    <ligand>
        <name>ATP</name>
        <dbReference type="ChEBI" id="CHEBI:30616"/>
    </ligand>
</feature>
<dbReference type="SMART" id="SM00533">
    <property type="entry name" value="MUTSd"/>
    <property type="match status" value="1"/>
</dbReference>
<dbReference type="SUPFAM" id="SSF48334">
    <property type="entry name" value="DNA repair protein MutS, domain III"/>
    <property type="match status" value="1"/>
</dbReference>
<dbReference type="SMART" id="SM00534">
    <property type="entry name" value="MUTSac"/>
    <property type="match status" value="1"/>
</dbReference>
<dbReference type="GO" id="GO:0140664">
    <property type="term" value="F:ATP-dependent DNA damage sensor activity"/>
    <property type="evidence" value="ECO:0007669"/>
    <property type="project" value="InterPro"/>
</dbReference>
<evidence type="ECO:0000256" key="2">
    <source>
        <dbReference type="ARBA" id="ARBA00021982"/>
    </source>
</evidence>
<dbReference type="InterPro" id="IPR016151">
    <property type="entry name" value="DNA_mismatch_repair_MutS_N"/>
</dbReference>
<dbReference type="GO" id="GO:0006298">
    <property type="term" value="P:mismatch repair"/>
    <property type="evidence" value="ECO:0007669"/>
    <property type="project" value="UniProtKB-UniRule"/>
</dbReference>
<dbReference type="PANTHER" id="PTHR11361:SF34">
    <property type="entry name" value="DNA MISMATCH REPAIR PROTEIN MSH1, MITOCHONDRIAL"/>
    <property type="match status" value="1"/>
</dbReference>
<dbReference type="Pfam" id="PF05192">
    <property type="entry name" value="MutS_III"/>
    <property type="match status" value="1"/>
</dbReference>
<dbReference type="PANTHER" id="PTHR11361">
    <property type="entry name" value="DNA MISMATCH REPAIR PROTEIN MUTS FAMILY MEMBER"/>
    <property type="match status" value="1"/>
</dbReference>
<evidence type="ECO:0000256" key="7">
    <source>
        <dbReference type="ARBA" id="ARBA00023204"/>
    </source>
</evidence>
<dbReference type="InterPro" id="IPR007861">
    <property type="entry name" value="DNA_mismatch_repair_MutS_clamp"/>
</dbReference>
<dbReference type="GO" id="GO:0005524">
    <property type="term" value="F:ATP binding"/>
    <property type="evidence" value="ECO:0007669"/>
    <property type="project" value="UniProtKB-UniRule"/>
</dbReference>
<protein>
    <recommendedName>
        <fullName evidence="2 9">DNA mismatch repair protein MutS</fullName>
    </recommendedName>
</protein>
<dbReference type="Pfam" id="PF01624">
    <property type="entry name" value="MutS_I"/>
    <property type="match status" value="1"/>
</dbReference>
<dbReference type="Pfam" id="PF00488">
    <property type="entry name" value="MutS_V"/>
    <property type="match status" value="1"/>
</dbReference>
<evidence type="ECO:0000256" key="1">
    <source>
        <dbReference type="ARBA" id="ARBA00006271"/>
    </source>
</evidence>
<dbReference type="FunFam" id="3.40.1170.10:FF:000001">
    <property type="entry name" value="DNA mismatch repair protein MutS"/>
    <property type="match status" value="1"/>
</dbReference>
<dbReference type="InterPro" id="IPR045076">
    <property type="entry name" value="MutS"/>
</dbReference>
<evidence type="ECO:0000256" key="3">
    <source>
        <dbReference type="ARBA" id="ARBA00022741"/>
    </source>
</evidence>
<comment type="function">
    <text evidence="8 9">This protein is involved in the repair of mismatches in DNA. It is possible that it carries out the mismatch recognition step. This protein has a weak ATPase activity.</text>
</comment>
<dbReference type="GO" id="GO:0030983">
    <property type="term" value="F:mismatched DNA binding"/>
    <property type="evidence" value="ECO:0007669"/>
    <property type="project" value="InterPro"/>
</dbReference>
<dbReference type="NCBIfam" id="NF003810">
    <property type="entry name" value="PRK05399.1"/>
    <property type="match status" value="1"/>
</dbReference>
<dbReference type="GeneID" id="57560013"/>
<dbReference type="InterPro" id="IPR036678">
    <property type="entry name" value="MutS_con_dom_sf"/>
</dbReference>
<evidence type="ECO:0000256" key="10">
    <source>
        <dbReference type="RuleBase" id="RU003756"/>
    </source>
</evidence>
<dbReference type="Gene3D" id="1.10.1420.10">
    <property type="match status" value="2"/>
</dbReference>
<dbReference type="InterPro" id="IPR007695">
    <property type="entry name" value="DNA_mismatch_repair_MutS-lik_N"/>
</dbReference>
<dbReference type="AlphaFoldDB" id="A0A3D9EN96"/>
<dbReference type="InterPro" id="IPR000432">
    <property type="entry name" value="DNA_mismatch_repair_MutS_C"/>
</dbReference>
<dbReference type="GO" id="GO:0003684">
    <property type="term" value="F:damaged DNA binding"/>
    <property type="evidence" value="ECO:0007669"/>
    <property type="project" value="UniProtKB-UniRule"/>
</dbReference>
<dbReference type="InterPro" id="IPR017261">
    <property type="entry name" value="DNA_mismatch_repair_MutS/MSH"/>
</dbReference>
<dbReference type="FunFam" id="1.10.1420.10:FF:000002">
    <property type="entry name" value="DNA mismatch repair protein MutS"/>
    <property type="match status" value="1"/>
</dbReference>
<dbReference type="NCBIfam" id="TIGR01070">
    <property type="entry name" value="mutS1"/>
    <property type="match status" value="1"/>
</dbReference>
<sequence length="858" mass="94669">MSDLSAHTPMMQQYLKIKHQHPEQLLFYRMGDFYELFYDDARRAAKLLDITLTARGASAGKSIPMAGIPFHSAEGYLAKLVKLGESVVICEQIGDPATSKGPVERQVVRIITPGTVSDEALLDERRDNLLTAVLGDERLFGLAVLDIASGRFTVQELAGWETLLAELDRLNPAELLIPDDWPAGLPAEKRRGVRRRAPWDFDCDSALKSLCQQFGTGDLKGFGCDKLGLALGAAGCLLAYAKETQRTALPHLRSLRHERLDDTVILDGASRRNLELDVNLAGGRDNTLQSVVDRCQTAMGSRLLTRWLNRPLRNRAIIEARQDAITCLLEGYRFESLQPQLKDIGDLERILARIGLRNARPRDLARLRDALAALPMLQEGLTQMIAPHLLDLARSIQTYPELAATLARAIIDNPPAVIRDGGVIKRGYDSELDELQTLSENAGQFLMDLEAREKARTGLQGLKVGYNRVHGYFIEIPSRQAESAPADYIRRQTLKGAERFITPELKAFEDKALSAQSRALAREKALYEALLDELIGHLAPLQDSAAALAELDVLANFAERALNLDLNKPRFVEEPCLKIGQGRHPVVEQVLETPFVANDVTLDNDTRMLVITGPNMGGKSTYMRQTALIVLLAHVGSFVPAASCELSLVDRIFTRIGSSDDLAGGRSTFMVEMSETANILHNASEHSLVLMDEVGRGTSTFDGLSLAWAAAEQLARLRAWTLFATHYFELTVLPDGQPSVANVHLNATEHNDRIVFLHHVLPGPASQSYGLAVAQLAGVPEDVILRAREHLARLEAASFNGEVGTPLPVSAPAKDRPLQADLFASAVHPLIEELERLQPDDITPRRALELIYEWKKRI</sequence>
<comment type="similarity">
    <text evidence="1 9 10">Belongs to the DNA mismatch repair MutS family.</text>
</comment>
<dbReference type="GO" id="GO:0005829">
    <property type="term" value="C:cytosol"/>
    <property type="evidence" value="ECO:0007669"/>
    <property type="project" value="TreeGrafter"/>
</dbReference>
<dbReference type="Pfam" id="PF05190">
    <property type="entry name" value="MutS_IV"/>
    <property type="match status" value="1"/>
</dbReference>
<keyword evidence="3 9" id="KW-0547">Nucleotide-binding</keyword>
<evidence type="ECO:0000256" key="9">
    <source>
        <dbReference type="HAMAP-Rule" id="MF_00096"/>
    </source>
</evidence>
<dbReference type="InterPro" id="IPR007860">
    <property type="entry name" value="DNA_mmatch_repair_MutS_con_dom"/>
</dbReference>
<accession>A0A3D9EN96</accession>
<dbReference type="PIRSF" id="PIRSF037677">
    <property type="entry name" value="DNA_mis_repair_Msh6"/>
    <property type="match status" value="1"/>
</dbReference>
<gene>
    <name evidence="9" type="primary">mutS</name>
    <name evidence="12" type="ORF">DFO60_2145</name>
</gene>
<dbReference type="SUPFAM" id="SSF53150">
    <property type="entry name" value="DNA repair protein MutS, domain II"/>
    <property type="match status" value="1"/>
</dbReference>
<keyword evidence="5 9" id="KW-0067">ATP-binding</keyword>
<dbReference type="Gene3D" id="6.10.140.430">
    <property type="match status" value="1"/>
</dbReference>
<dbReference type="InterPro" id="IPR007696">
    <property type="entry name" value="DNA_mismatch_repair_MutS_core"/>
</dbReference>
<dbReference type="SUPFAM" id="SSF52540">
    <property type="entry name" value="P-loop containing nucleoside triphosphate hydrolases"/>
    <property type="match status" value="1"/>
</dbReference>
<dbReference type="RefSeq" id="WP_027597059.1">
    <property type="nucleotide sequence ID" value="NZ_QRDL01000003.1"/>
</dbReference>
<dbReference type="Gene3D" id="3.40.1170.10">
    <property type="entry name" value="DNA repair protein MutS, domain I"/>
    <property type="match status" value="1"/>
</dbReference>
<dbReference type="InterPro" id="IPR036187">
    <property type="entry name" value="DNA_mismatch_repair_MutS_sf"/>
</dbReference>
<dbReference type="HAMAP" id="MF_00096">
    <property type="entry name" value="MutS"/>
    <property type="match status" value="1"/>
</dbReference>
<keyword evidence="7 9" id="KW-0234">DNA repair</keyword>
<dbReference type="EMBL" id="QRDL01000003">
    <property type="protein sequence ID" value="RED04487.1"/>
    <property type="molecule type" value="Genomic_DNA"/>
</dbReference>
<keyword evidence="6 9" id="KW-0238">DNA-binding</keyword>
<evidence type="ECO:0000313" key="13">
    <source>
        <dbReference type="Proteomes" id="UP000256988"/>
    </source>
</evidence>
<evidence type="ECO:0000256" key="6">
    <source>
        <dbReference type="ARBA" id="ARBA00023125"/>
    </source>
</evidence>
<evidence type="ECO:0000259" key="11">
    <source>
        <dbReference type="PROSITE" id="PS00486"/>
    </source>
</evidence>
<dbReference type="PROSITE" id="PS00486">
    <property type="entry name" value="DNA_MISMATCH_REPAIR_2"/>
    <property type="match status" value="1"/>
</dbReference>